<dbReference type="InterPro" id="IPR050376">
    <property type="entry name" value="Pterin-4-alpha-carb_dehyd"/>
</dbReference>
<dbReference type="AlphaFoldDB" id="A0A101JT93"/>
<dbReference type="GO" id="GO:0006729">
    <property type="term" value="P:tetrahydrobiopterin biosynthetic process"/>
    <property type="evidence" value="ECO:0007669"/>
    <property type="project" value="InterPro"/>
</dbReference>
<dbReference type="NCBIfam" id="NF002016">
    <property type="entry name" value="PRK00823.1-1"/>
    <property type="match status" value="1"/>
</dbReference>
<gene>
    <name evidence="5" type="ORF">ASB62_01920</name>
</gene>
<evidence type="ECO:0000256" key="1">
    <source>
        <dbReference type="ARBA" id="ARBA00001554"/>
    </source>
</evidence>
<dbReference type="GO" id="GO:0008124">
    <property type="term" value="F:4-alpha-hydroxytetrahydrobiopterin dehydratase activity"/>
    <property type="evidence" value="ECO:0007669"/>
    <property type="project" value="UniProtKB-UniRule"/>
</dbReference>
<dbReference type="HAMAP" id="MF_00434">
    <property type="entry name" value="Pterin_4_alpha"/>
    <property type="match status" value="1"/>
</dbReference>
<dbReference type="CDD" id="cd00913">
    <property type="entry name" value="PCD_DCoH_subfamily_a"/>
    <property type="match status" value="1"/>
</dbReference>
<protein>
    <recommendedName>
        <fullName evidence="4">Putative pterin-4-alpha-carbinolamine dehydratase</fullName>
        <shortName evidence="4">PHS</shortName>
        <ecNumber evidence="4">4.2.1.96</ecNumber>
    </recommendedName>
    <alternativeName>
        <fullName evidence="4">4-alpha-hydroxy-tetrahydropterin dehydratase</fullName>
    </alternativeName>
    <alternativeName>
        <fullName evidence="4">Pterin carbinolamine dehydratase</fullName>
        <shortName evidence="4">PCD</shortName>
    </alternativeName>
</protein>
<evidence type="ECO:0000313" key="6">
    <source>
        <dbReference type="Proteomes" id="UP000053937"/>
    </source>
</evidence>
<dbReference type="EC" id="4.2.1.96" evidence="4"/>
<evidence type="ECO:0000256" key="3">
    <source>
        <dbReference type="ARBA" id="ARBA00023239"/>
    </source>
</evidence>
<comment type="caution">
    <text evidence="5">The sequence shown here is derived from an EMBL/GenBank/DDBJ whole genome shotgun (WGS) entry which is preliminary data.</text>
</comment>
<keyword evidence="6" id="KW-1185">Reference proteome</keyword>
<dbReference type="PANTHER" id="PTHR42805:SF1">
    <property type="entry name" value="PTERIN-4-ALPHA-CARBINOLAMINE DEHYDRATASE-RELATED"/>
    <property type="match status" value="1"/>
</dbReference>
<dbReference type="OrthoDB" id="9800108at2"/>
<proteinExistence type="inferred from homology"/>
<comment type="similarity">
    <text evidence="2 4">Belongs to the pterin-4-alpha-carbinolamine dehydratase family.</text>
</comment>
<dbReference type="Proteomes" id="UP000053937">
    <property type="component" value="Unassembled WGS sequence"/>
</dbReference>
<accession>A0A101JT93</accession>
<dbReference type="SUPFAM" id="SSF55248">
    <property type="entry name" value="PCD-like"/>
    <property type="match status" value="1"/>
</dbReference>
<comment type="catalytic activity">
    <reaction evidence="1 4">
        <text>(4aS,6R)-4a-hydroxy-L-erythro-5,6,7,8-tetrahydrobiopterin = (6R)-L-erythro-6,7-dihydrobiopterin + H2O</text>
        <dbReference type="Rhea" id="RHEA:11920"/>
        <dbReference type="ChEBI" id="CHEBI:15377"/>
        <dbReference type="ChEBI" id="CHEBI:15642"/>
        <dbReference type="ChEBI" id="CHEBI:43120"/>
        <dbReference type="EC" id="4.2.1.96"/>
    </reaction>
</comment>
<dbReference type="EMBL" id="LMBR01000029">
    <property type="protein sequence ID" value="KUL32283.1"/>
    <property type="molecule type" value="Genomic_DNA"/>
</dbReference>
<dbReference type="InterPro" id="IPR036428">
    <property type="entry name" value="PCD_sf"/>
</dbReference>
<evidence type="ECO:0000256" key="2">
    <source>
        <dbReference type="ARBA" id="ARBA00006472"/>
    </source>
</evidence>
<dbReference type="PANTHER" id="PTHR42805">
    <property type="entry name" value="PTERIN-4-ALPHA-CARBINOLAMINE DEHYDRATASE-RELATED"/>
    <property type="match status" value="1"/>
</dbReference>
<evidence type="ECO:0000313" key="5">
    <source>
        <dbReference type="EMBL" id="KUL32283.1"/>
    </source>
</evidence>
<dbReference type="InterPro" id="IPR001533">
    <property type="entry name" value="Pterin_deHydtase"/>
</dbReference>
<dbReference type="Gene3D" id="3.30.1360.20">
    <property type="entry name" value="Transcriptional coactivator/pterin dehydratase"/>
    <property type="match status" value="1"/>
</dbReference>
<dbReference type="Pfam" id="PF01329">
    <property type="entry name" value="Pterin_4a"/>
    <property type="match status" value="1"/>
</dbReference>
<sequence length="113" mass="12772">MNELKKMACVPCERGGSPLSADEIDRLRQELPDWEVVTEAGELRLRRMFTFSDFRQALAFTNHVGELAEAEGHHPKLVTEWGGVTVEWWTHSVGGLHRNDFIMAARTSALHEG</sequence>
<organism evidence="5 6">
    <name type="scientific">Chlorobium limicola</name>
    <dbReference type="NCBI Taxonomy" id="1092"/>
    <lineage>
        <taxon>Bacteria</taxon>
        <taxon>Pseudomonadati</taxon>
        <taxon>Chlorobiota</taxon>
        <taxon>Chlorobiia</taxon>
        <taxon>Chlorobiales</taxon>
        <taxon>Chlorobiaceae</taxon>
        <taxon>Chlorobium/Pelodictyon group</taxon>
        <taxon>Chlorobium</taxon>
    </lineage>
</organism>
<evidence type="ECO:0000256" key="4">
    <source>
        <dbReference type="HAMAP-Rule" id="MF_00434"/>
    </source>
</evidence>
<name>A0A101JT93_CHLLI</name>
<reference evidence="5 6" key="1">
    <citation type="submission" date="2015-10" db="EMBL/GenBank/DDBJ databases">
        <title>Draft Genome Sequence of Chlorobium limicola strain Frasassi Growing under Artificial Lighting in the Frasassi Cave System.</title>
        <authorList>
            <person name="Mansor M."/>
            <person name="Macalady J."/>
        </authorList>
    </citation>
    <scope>NUCLEOTIDE SEQUENCE [LARGE SCALE GENOMIC DNA]</scope>
    <source>
        <strain evidence="5 6">Frasassi</strain>
    </source>
</reference>
<keyword evidence="3 4" id="KW-0456">Lyase</keyword>
<dbReference type="RefSeq" id="WP_059138382.1">
    <property type="nucleotide sequence ID" value="NZ_LMBR01000029.1"/>
</dbReference>